<proteinExistence type="predicted"/>
<dbReference type="InterPro" id="IPR027417">
    <property type="entry name" value="P-loop_NTPase"/>
</dbReference>
<dbReference type="RefSeq" id="WP_344925634.1">
    <property type="nucleotide sequence ID" value="NZ_BAABCW010000003.1"/>
</dbReference>
<organism evidence="1 2">
    <name type="scientific">Aquimarina addita</name>
    <dbReference type="NCBI Taxonomy" id="870485"/>
    <lineage>
        <taxon>Bacteria</taxon>
        <taxon>Pseudomonadati</taxon>
        <taxon>Bacteroidota</taxon>
        <taxon>Flavobacteriia</taxon>
        <taxon>Flavobacteriales</taxon>
        <taxon>Flavobacteriaceae</taxon>
        <taxon>Aquimarina</taxon>
    </lineage>
</organism>
<accession>A0ABP7XEI3</accession>
<evidence type="ECO:0000313" key="1">
    <source>
        <dbReference type="EMBL" id="GAA4113313.1"/>
    </source>
</evidence>
<keyword evidence="2" id="KW-1185">Reference proteome</keyword>
<dbReference type="EMBL" id="BAABCW010000003">
    <property type="protein sequence ID" value="GAA4113313.1"/>
    <property type="molecule type" value="Genomic_DNA"/>
</dbReference>
<sequence length="158" mass="18119">MIKDIKVIQAISSISQRAERQRDINKIISSYVEVGILPQLLNNNNQILYGRRGTGKTHILKYLQNEYRDNINKTVCYIDCRILGSSPQFSDTRLSLSHRCSSLFIDVLNEIYESLLNHIAYEPNENSELALNSLDDFSKASIGEIQKSKKIIRKDSKK</sequence>
<name>A0ABP7XEI3_9FLAO</name>
<dbReference type="InterPro" id="IPR056955">
    <property type="entry name" value="ORC-CDC6-like"/>
</dbReference>
<evidence type="ECO:0000313" key="2">
    <source>
        <dbReference type="Proteomes" id="UP001500459"/>
    </source>
</evidence>
<comment type="caution">
    <text evidence="1">The sequence shown here is derived from an EMBL/GenBank/DDBJ whole genome shotgun (WGS) entry which is preliminary data.</text>
</comment>
<dbReference type="Proteomes" id="UP001500459">
    <property type="component" value="Unassembled WGS sequence"/>
</dbReference>
<dbReference type="Pfam" id="PF24389">
    <property type="entry name" value="ORC-CDC6-like"/>
    <property type="match status" value="1"/>
</dbReference>
<gene>
    <name evidence="1" type="ORF">GCM10022393_12240</name>
</gene>
<reference evidence="2" key="1">
    <citation type="journal article" date="2019" name="Int. J. Syst. Evol. Microbiol.">
        <title>The Global Catalogue of Microorganisms (GCM) 10K type strain sequencing project: providing services to taxonomists for standard genome sequencing and annotation.</title>
        <authorList>
            <consortium name="The Broad Institute Genomics Platform"/>
            <consortium name="The Broad Institute Genome Sequencing Center for Infectious Disease"/>
            <person name="Wu L."/>
            <person name="Ma J."/>
        </authorList>
    </citation>
    <scope>NUCLEOTIDE SEQUENCE [LARGE SCALE GENOMIC DNA]</scope>
    <source>
        <strain evidence="2">JCM 17106</strain>
    </source>
</reference>
<dbReference type="SUPFAM" id="SSF52540">
    <property type="entry name" value="P-loop containing nucleoside triphosphate hydrolases"/>
    <property type="match status" value="1"/>
</dbReference>
<dbReference type="Gene3D" id="3.40.50.300">
    <property type="entry name" value="P-loop containing nucleotide triphosphate hydrolases"/>
    <property type="match status" value="1"/>
</dbReference>
<evidence type="ECO:0008006" key="3">
    <source>
        <dbReference type="Google" id="ProtNLM"/>
    </source>
</evidence>
<protein>
    <recommendedName>
        <fullName evidence="3">AAA domain-containing protein</fullName>
    </recommendedName>
</protein>